<evidence type="ECO:0000313" key="10">
    <source>
        <dbReference type="EMBL" id="EFM11112.1"/>
    </source>
</evidence>
<dbReference type="EMBL" id="AEDD01000005">
    <property type="protein sequence ID" value="EFM11112.1"/>
    <property type="molecule type" value="Genomic_DNA"/>
</dbReference>
<proteinExistence type="inferred from homology"/>
<accession>E0I9M8</accession>
<dbReference type="eggNOG" id="COG1387">
    <property type="taxonomic scope" value="Bacteria"/>
</dbReference>
<evidence type="ECO:0000256" key="4">
    <source>
        <dbReference type="ARBA" id="ARBA00022605"/>
    </source>
</evidence>
<keyword evidence="5 8" id="KW-0378">Hydrolase</keyword>
<evidence type="ECO:0000256" key="7">
    <source>
        <dbReference type="ARBA" id="ARBA00049158"/>
    </source>
</evidence>
<dbReference type="SUPFAM" id="SSF89550">
    <property type="entry name" value="PHP domain-like"/>
    <property type="match status" value="1"/>
</dbReference>
<evidence type="ECO:0000256" key="2">
    <source>
        <dbReference type="ARBA" id="ARBA00009152"/>
    </source>
</evidence>
<comment type="catalytic activity">
    <reaction evidence="7 8">
        <text>L-histidinol phosphate + H2O = L-histidinol + phosphate</text>
        <dbReference type="Rhea" id="RHEA:14465"/>
        <dbReference type="ChEBI" id="CHEBI:15377"/>
        <dbReference type="ChEBI" id="CHEBI:43474"/>
        <dbReference type="ChEBI" id="CHEBI:57699"/>
        <dbReference type="ChEBI" id="CHEBI:57980"/>
        <dbReference type="EC" id="3.1.3.15"/>
    </reaction>
</comment>
<dbReference type="PANTHER" id="PTHR21039">
    <property type="entry name" value="HISTIDINOL PHOSPHATASE-RELATED"/>
    <property type="match status" value="1"/>
</dbReference>
<dbReference type="STRING" id="717606.PaecuDRAFT_2365"/>
<dbReference type="InterPro" id="IPR016195">
    <property type="entry name" value="Pol/histidinol_Pase-like"/>
</dbReference>
<dbReference type="UniPathway" id="UPA00031">
    <property type="reaction ID" value="UER00013"/>
</dbReference>
<dbReference type="SMART" id="SM00481">
    <property type="entry name" value="POLIIIAc"/>
    <property type="match status" value="1"/>
</dbReference>
<evidence type="ECO:0000256" key="6">
    <source>
        <dbReference type="ARBA" id="ARBA00023102"/>
    </source>
</evidence>
<dbReference type="InterPro" id="IPR003141">
    <property type="entry name" value="Pol/His_phosphatase_N"/>
</dbReference>
<evidence type="ECO:0000256" key="8">
    <source>
        <dbReference type="RuleBase" id="RU366003"/>
    </source>
</evidence>
<reference evidence="10 11" key="1">
    <citation type="submission" date="2010-07" db="EMBL/GenBank/DDBJ databases">
        <title>The draft genome of Paenibacillus curdlanolyticus YK9.</title>
        <authorList>
            <consortium name="US DOE Joint Genome Institute (JGI-PGF)"/>
            <person name="Lucas S."/>
            <person name="Copeland A."/>
            <person name="Lapidus A."/>
            <person name="Cheng J.-F."/>
            <person name="Bruce D."/>
            <person name="Goodwin L."/>
            <person name="Pitluck S."/>
            <person name="Land M.L."/>
            <person name="Hauser L."/>
            <person name="Chang Y.-J."/>
            <person name="Jeffries C."/>
            <person name="Anderson I.J."/>
            <person name="Johnson E."/>
            <person name="Loganathan U."/>
            <person name="Mulhopadhyay B."/>
            <person name="Kyrpides N."/>
            <person name="Woyke T.J."/>
        </authorList>
    </citation>
    <scope>NUCLEOTIDE SEQUENCE [LARGE SCALE GENOMIC DNA]</scope>
    <source>
        <strain evidence="10 11">YK9</strain>
    </source>
</reference>
<dbReference type="InterPro" id="IPR004013">
    <property type="entry name" value="PHP_dom"/>
</dbReference>
<evidence type="ECO:0000256" key="3">
    <source>
        <dbReference type="ARBA" id="ARBA00013085"/>
    </source>
</evidence>
<feature type="domain" description="Polymerase/histidinol phosphatase N-terminal" evidence="9">
    <location>
        <begin position="2"/>
        <end position="90"/>
    </location>
</feature>
<evidence type="ECO:0000313" key="11">
    <source>
        <dbReference type="Proteomes" id="UP000005387"/>
    </source>
</evidence>
<comment type="pathway">
    <text evidence="1 8">Amino-acid biosynthesis; L-histidine biosynthesis; L-histidine from 5-phospho-alpha-D-ribose 1-diphosphate: step 8/9.</text>
</comment>
<dbReference type="AlphaFoldDB" id="E0I9M8"/>
<gene>
    <name evidence="10" type="ORF">PaecuDRAFT_2365</name>
</gene>
<dbReference type="CDD" id="cd12110">
    <property type="entry name" value="PHP_HisPPase_Hisj_like"/>
    <property type="match status" value="1"/>
</dbReference>
<dbReference type="GO" id="GO:0004401">
    <property type="term" value="F:histidinol-phosphatase activity"/>
    <property type="evidence" value="ECO:0007669"/>
    <property type="project" value="UniProtKB-UniRule"/>
</dbReference>
<sequence>MFDLHTHHARCGHAAGTLEDYVQEAIRKGLPVLGISDHSPYFFSREDHPYPQLAMAITEFDAYIEEAVRLKRAYEERIELLIGVESDIFSDQIDLYGRKYVQYPIDYVIGSIHFLSSAAIMESLDFNTAAEEQQQFAVQRYVEAMVLGIESQWVQIVGHLDGFKRGYSGFRNLLSPYIDGILKRMADRGVAMEINTNGMQHACREWYPSNDVIERALFHGVQITFGSDAHHPDRIASDWEQVRETLLAMGCKRMVIYKQRKPHFVDL</sequence>
<organism evidence="10 11">
    <name type="scientific">Paenibacillus curdlanolyticus YK9</name>
    <dbReference type="NCBI Taxonomy" id="717606"/>
    <lineage>
        <taxon>Bacteria</taxon>
        <taxon>Bacillati</taxon>
        <taxon>Bacillota</taxon>
        <taxon>Bacilli</taxon>
        <taxon>Bacillales</taxon>
        <taxon>Paenibacillaceae</taxon>
        <taxon>Paenibacillus</taxon>
    </lineage>
</organism>
<keyword evidence="11" id="KW-1185">Reference proteome</keyword>
<comment type="similarity">
    <text evidence="2 8">Belongs to the PHP hydrolase family. HisK subfamily.</text>
</comment>
<evidence type="ECO:0000259" key="9">
    <source>
        <dbReference type="SMART" id="SM00481"/>
    </source>
</evidence>
<dbReference type="EC" id="3.1.3.15" evidence="3 8"/>
<keyword evidence="4 8" id="KW-0028">Amino-acid biosynthesis</keyword>
<keyword evidence="6 8" id="KW-0368">Histidine biosynthesis</keyword>
<dbReference type="Gene3D" id="3.20.20.140">
    <property type="entry name" value="Metal-dependent hydrolases"/>
    <property type="match status" value="1"/>
</dbReference>
<dbReference type="OrthoDB" id="9775255at2"/>
<dbReference type="GO" id="GO:0005737">
    <property type="term" value="C:cytoplasm"/>
    <property type="evidence" value="ECO:0007669"/>
    <property type="project" value="TreeGrafter"/>
</dbReference>
<dbReference type="NCBIfam" id="TIGR01856">
    <property type="entry name" value="hisJ_fam"/>
    <property type="match status" value="1"/>
</dbReference>
<dbReference type="InterPro" id="IPR010140">
    <property type="entry name" value="Histidinol_P_phosphatase_HisJ"/>
</dbReference>
<dbReference type="PANTHER" id="PTHR21039:SF0">
    <property type="entry name" value="HISTIDINOL-PHOSPHATASE"/>
    <property type="match status" value="1"/>
</dbReference>
<dbReference type="Pfam" id="PF02811">
    <property type="entry name" value="PHP"/>
    <property type="match status" value="1"/>
</dbReference>
<evidence type="ECO:0000256" key="5">
    <source>
        <dbReference type="ARBA" id="ARBA00022801"/>
    </source>
</evidence>
<dbReference type="Proteomes" id="UP000005387">
    <property type="component" value="Unassembled WGS sequence"/>
</dbReference>
<dbReference type="GO" id="GO:0000105">
    <property type="term" value="P:L-histidine biosynthetic process"/>
    <property type="evidence" value="ECO:0007669"/>
    <property type="project" value="UniProtKB-UniRule"/>
</dbReference>
<name>E0I9M8_9BACL</name>
<protein>
    <recommendedName>
        <fullName evidence="3 8">Histidinol-phosphatase</fullName>
        <shortName evidence="8">HolPase</shortName>
        <ecNumber evidence="3 8">3.1.3.15</ecNumber>
    </recommendedName>
</protein>
<evidence type="ECO:0000256" key="1">
    <source>
        <dbReference type="ARBA" id="ARBA00004970"/>
    </source>
</evidence>
<dbReference type="RefSeq" id="WP_006038359.1">
    <property type="nucleotide sequence ID" value="NZ_AEDD01000005.1"/>
</dbReference>